<dbReference type="SUPFAM" id="SSF111331">
    <property type="entry name" value="NAD kinase/diacylglycerol kinase-like"/>
    <property type="match status" value="1"/>
</dbReference>
<dbReference type="PANTHER" id="PTHR13158:SF5">
    <property type="entry name" value="NAD KINASE 2, MITOCHONDRIAL"/>
    <property type="match status" value="1"/>
</dbReference>
<proteinExistence type="predicted"/>
<organism evidence="1 2">
    <name type="scientific">Candidatus Uhrbacteria bacterium GW2011_GWA2_52_8d</name>
    <dbReference type="NCBI Taxonomy" id="1618979"/>
    <lineage>
        <taxon>Bacteria</taxon>
        <taxon>Candidatus Uhriibacteriota</taxon>
    </lineage>
</organism>
<evidence type="ECO:0008006" key="3">
    <source>
        <dbReference type="Google" id="ProtNLM"/>
    </source>
</evidence>
<name>A0A0G1XNC7_9BACT</name>
<protein>
    <recommendedName>
        <fullName evidence="3">Inorganic polyphosphate/ATP-NAD kinase</fullName>
    </recommendedName>
</protein>
<dbReference type="GO" id="GO:0019674">
    <property type="term" value="P:NAD+ metabolic process"/>
    <property type="evidence" value="ECO:0007669"/>
    <property type="project" value="InterPro"/>
</dbReference>
<dbReference type="InterPro" id="IPR016064">
    <property type="entry name" value="NAD/diacylglycerol_kinase_sf"/>
</dbReference>
<gene>
    <name evidence="1" type="ORF">UY76_C0031G0009</name>
</gene>
<dbReference type="InterPro" id="IPR017437">
    <property type="entry name" value="ATP-NAD_kinase_PpnK-typ_C"/>
</dbReference>
<evidence type="ECO:0000313" key="1">
    <source>
        <dbReference type="EMBL" id="KKW32365.1"/>
    </source>
</evidence>
<comment type="caution">
    <text evidence="1">The sequence shown here is derived from an EMBL/GenBank/DDBJ whole genome shotgun (WGS) entry which is preliminary data.</text>
</comment>
<dbReference type="AlphaFoldDB" id="A0A0G1XNC7"/>
<reference evidence="1 2" key="1">
    <citation type="journal article" date="2015" name="Nature">
        <title>rRNA introns, odd ribosomes, and small enigmatic genomes across a large radiation of phyla.</title>
        <authorList>
            <person name="Brown C.T."/>
            <person name="Hug L.A."/>
            <person name="Thomas B.C."/>
            <person name="Sharon I."/>
            <person name="Castelle C.J."/>
            <person name="Singh A."/>
            <person name="Wilkins M.J."/>
            <person name="Williams K.H."/>
            <person name="Banfield J.F."/>
        </authorList>
    </citation>
    <scope>NUCLEOTIDE SEQUENCE [LARGE SCALE GENOMIC DNA]</scope>
</reference>
<dbReference type="Proteomes" id="UP000034054">
    <property type="component" value="Unassembled WGS sequence"/>
</dbReference>
<evidence type="ECO:0000313" key="2">
    <source>
        <dbReference type="Proteomes" id="UP000034054"/>
    </source>
</evidence>
<dbReference type="PANTHER" id="PTHR13158">
    <property type="match status" value="1"/>
</dbReference>
<dbReference type="GO" id="GO:0003951">
    <property type="term" value="F:NAD+ kinase activity"/>
    <property type="evidence" value="ECO:0007669"/>
    <property type="project" value="InterPro"/>
</dbReference>
<dbReference type="Gene3D" id="2.60.200.30">
    <property type="entry name" value="Probable inorganic polyphosphate/atp-NAD kinase, domain 2"/>
    <property type="match status" value="1"/>
</dbReference>
<sequence length="305" mass="33323">MFDRLVLVTKLTRLEELLSRHHSRSRVAFFLEGRGESIDEFAVEHDRYQAALRTLEGALQRAEPPIARCERSHVSHFDFRARDLVVVLGPDGLFVNIAKYLAGQPVLTVNPDPERIDGVLMRFTPEGVAGMLPKILKDEFRVENVTLAQAATNDGQTLLAVNEFLVGRRDQGSARYRIALRGGEEERQSSSGVLISTGTGSTGWMKSIMAGAMALTGGAPRYAVPFPRDTRSLLFAVREPWESRCTRVSLTHGQVPEGQELTIHSEMAEGGAISSDGVLEDAIDFNAGTSVTIGVAARAARLIIP</sequence>
<dbReference type="EMBL" id="LCRH01000031">
    <property type="protein sequence ID" value="KKW32365.1"/>
    <property type="molecule type" value="Genomic_DNA"/>
</dbReference>
<accession>A0A0G1XNC7</accession>